<dbReference type="GO" id="GO:0004298">
    <property type="term" value="F:threonine-type endopeptidase activity"/>
    <property type="evidence" value="ECO:0007669"/>
    <property type="project" value="InterPro"/>
</dbReference>
<reference evidence="1 2" key="1">
    <citation type="submission" date="2017-02" db="EMBL/GenBank/DDBJ databases">
        <title>Prevalence of linear plasmids in Cutibacterium acnes isolates obtained from cancerous prostatic tissue.</title>
        <authorList>
            <person name="Davidsson S."/>
            <person name="Bruggemann H."/>
        </authorList>
    </citation>
    <scope>NUCLEOTIDE SEQUENCE [LARGE SCALE GENOMIC DNA]</scope>
    <source>
        <strain evidence="1 2">11-78</strain>
    </source>
</reference>
<name>A0A2B7JUQ2_CUTAC</name>
<evidence type="ECO:0000313" key="1">
    <source>
        <dbReference type="EMBL" id="PGF36666.1"/>
    </source>
</evidence>
<dbReference type="OrthoDB" id="9775643at2"/>
<dbReference type="InterPro" id="IPR022296">
    <property type="entry name" value="Proteasome_asu_bac"/>
</dbReference>
<dbReference type="AlphaFoldDB" id="A0A2B7JUQ2"/>
<dbReference type="Gene3D" id="3.60.20.10">
    <property type="entry name" value="Glutamine Phosphoribosylpyrophosphate, subunit 1, domain 1"/>
    <property type="match status" value="1"/>
</dbReference>
<dbReference type="OMA" id="QIYRLPH"/>
<comment type="caution">
    <text evidence="1">The sequence shown here is derived from an EMBL/GenBank/DDBJ whole genome shotgun (WGS) entry which is preliminary data.</text>
</comment>
<gene>
    <name evidence="1" type="ORF">B1B09_03405</name>
</gene>
<dbReference type="SUPFAM" id="SSF56235">
    <property type="entry name" value="N-terminal nucleophile aminohydrolases (Ntn hydrolases)"/>
    <property type="match status" value="1"/>
</dbReference>
<organism evidence="1 2">
    <name type="scientific">Cutibacterium acnes</name>
    <name type="common">Propionibacterium acnes</name>
    <dbReference type="NCBI Taxonomy" id="1747"/>
    <lineage>
        <taxon>Bacteria</taxon>
        <taxon>Bacillati</taxon>
        <taxon>Actinomycetota</taxon>
        <taxon>Actinomycetes</taxon>
        <taxon>Propionibacteriales</taxon>
        <taxon>Propionibacteriaceae</taxon>
        <taxon>Cutibacterium</taxon>
    </lineage>
</organism>
<dbReference type="Pfam" id="PF00227">
    <property type="entry name" value="Proteasome"/>
    <property type="match status" value="1"/>
</dbReference>
<proteinExistence type="predicted"/>
<dbReference type="Proteomes" id="UP000226191">
    <property type="component" value="Unassembled WGS sequence"/>
</dbReference>
<dbReference type="GO" id="GO:0019773">
    <property type="term" value="C:proteasome core complex, alpha-subunit complex"/>
    <property type="evidence" value="ECO:0007669"/>
    <property type="project" value="InterPro"/>
</dbReference>
<dbReference type="InterPro" id="IPR029055">
    <property type="entry name" value="Ntn_hydrolases_N"/>
</dbReference>
<dbReference type="NCBIfam" id="TIGR03691">
    <property type="entry name" value="20S_bact_alpha"/>
    <property type="match status" value="1"/>
</dbReference>
<dbReference type="GO" id="GO:0051603">
    <property type="term" value="P:proteolysis involved in protein catabolic process"/>
    <property type="evidence" value="ECO:0007669"/>
    <property type="project" value="InterPro"/>
</dbReference>
<keyword evidence="1" id="KW-0647">Proteasome</keyword>
<evidence type="ECO:0000313" key="2">
    <source>
        <dbReference type="Proteomes" id="UP000226191"/>
    </source>
</evidence>
<dbReference type="RefSeq" id="WP_002516834.1">
    <property type="nucleotide sequence ID" value="NZ_CAMHVB010000001.1"/>
</dbReference>
<protein>
    <submittedName>
        <fullName evidence="1">Proteasome subunit alpha</fullName>
    </submittedName>
</protein>
<accession>A0A2B7JUQ2</accession>
<sequence>MMTVPAYVPPSEWVTDRSTFVSDSIRNGGDGIVVARCANGIALLARQCGADLPKGMRSVSEIHDRLAFAAVGLFHEADELRVAGIRFADLRAYAYGRLDVTGRSLASMYARIIGKTFARIDVKPYQVQVTVAELGLVPSEDRFYTIDFDGSVRAGTGPILMGATGENSLDLPNNAPVSEVVRAAAHVLDVEPANLEVGLLNRHASTRRHFRRLDAATVLEADGDGS</sequence>
<dbReference type="InterPro" id="IPR001353">
    <property type="entry name" value="Proteasome_sua/b"/>
</dbReference>
<dbReference type="EMBL" id="MVCE01000001">
    <property type="protein sequence ID" value="PGF36666.1"/>
    <property type="molecule type" value="Genomic_DNA"/>
</dbReference>